<accession>A0A1V6SR88</accession>
<dbReference type="Gene3D" id="3.30.70.270">
    <property type="match status" value="2"/>
</dbReference>
<dbReference type="InterPro" id="IPR036397">
    <property type="entry name" value="RNaseH_sf"/>
</dbReference>
<feature type="compositionally biased region" description="Basic and acidic residues" evidence="8">
    <location>
        <begin position="108"/>
        <end position="127"/>
    </location>
</feature>
<evidence type="ECO:0000256" key="7">
    <source>
        <dbReference type="ARBA" id="ARBA00022918"/>
    </source>
</evidence>
<evidence type="ECO:0000256" key="2">
    <source>
        <dbReference type="ARBA" id="ARBA00022695"/>
    </source>
</evidence>
<protein>
    <recommendedName>
        <fullName evidence="13">Reverse transcriptase</fullName>
    </recommendedName>
</protein>
<dbReference type="InterPro" id="IPR043128">
    <property type="entry name" value="Rev_trsase/Diguanyl_cyclase"/>
</dbReference>
<dbReference type="Proteomes" id="UP000191342">
    <property type="component" value="Unassembled WGS sequence"/>
</dbReference>
<evidence type="ECO:0000256" key="1">
    <source>
        <dbReference type="ARBA" id="ARBA00022679"/>
    </source>
</evidence>
<feature type="region of interest" description="Disordered" evidence="8">
    <location>
        <begin position="299"/>
        <end position="379"/>
    </location>
</feature>
<feature type="region of interest" description="Disordered" evidence="8">
    <location>
        <begin position="101"/>
        <end position="127"/>
    </location>
</feature>
<dbReference type="Pfam" id="PF00078">
    <property type="entry name" value="RVT_1"/>
    <property type="match status" value="1"/>
</dbReference>
<dbReference type="Pfam" id="PF17917">
    <property type="entry name" value="RT_RNaseH"/>
    <property type="match status" value="1"/>
</dbReference>
<dbReference type="InterPro" id="IPR043502">
    <property type="entry name" value="DNA/RNA_pol_sf"/>
</dbReference>
<feature type="compositionally biased region" description="Basic and acidic residues" evidence="8">
    <location>
        <begin position="34"/>
        <end position="52"/>
    </location>
</feature>
<dbReference type="GO" id="GO:0003723">
    <property type="term" value="F:RNA binding"/>
    <property type="evidence" value="ECO:0007669"/>
    <property type="project" value="UniProtKB-KW"/>
</dbReference>
<dbReference type="FunFam" id="3.30.420.10:FF:000032">
    <property type="entry name" value="Retrovirus-related Pol polyprotein from transposon 297-like Protein"/>
    <property type="match status" value="1"/>
</dbReference>
<dbReference type="GO" id="GO:0004519">
    <property type="term" value="F:endonuclease activity"/>
    <property type="evidence" value="ECO:0007669"/>
    <property type="project" value="UniProtKB-KW"/>
</dbReference>
<gene>
    <name evidence="11" type="ORF">PENFLA_c027G03970</name>
</gene>
<feature type="region of interest" description="Disordered" evidence="8">
    <location>
        <begin position="1092"/>
        <end position="1120"/>
    </location>
</feature>
<keyword evidence="6" id="KW-0694">RNA-binding</keyword>
<organism evidence="11 12">
    <name type="scientific">Penicillium flavigenum</name>
    <dbReference type="NCBI Taxonomy" id="254877"/>
    <lineage>
        <taxon>Eukaryota</taxon>
        <taxon>Fungi</taxon>
        <taxon>Dikarya</taxon>
        <taxon>Ascomycota</taxon>
        <taxon>Pezizomycotina</taxon>
        <taxon>Eurotiomycetes</taxon>
        <taxon>Eurotiomycetidae</taxon>
        <taxon>Eurotiales</taxon>
        <taxon>Aspergillaceae</taxon>
        <taxon>Penicillium</taxon>
    </lineage>
</organism>
<dbReference type="Pfam" id="PF00665">
    <property type="entry name" value="rve"/>
    <property type="match status" value="1"/>
</dbReference>
<dbReference type="InterPro" id="IPR036875">
    <property type="entry name" value="Znf_CCHC_sf"/>
</dbReference>
<dbReference type="OrthoDB" id="4365070at2759"/>
<dbReference type="InterPro" id="IPR041373">
    <property type="entry name" value="RT_RNaseH"/>
</dbReference>
<dbReference type="PROSITE" id="PS50878">
    <property type="entry name" value="RT_POL"/>
    <property type="match status" value="1"/>
</dbReference>
<keyword evidence="4" id="KW-0255">Endonuclease</keyword>
<dbReference type="InterPro" id="IPR041588">
    <property type="entry name" value="Integrase_H2C2"/>
</dbReference>
<dbReference type="GO" id="GO:0015074">
    <property type="term" value="P:DNA integration"/>
    <property type="evidence" value="ECO:0007669"/>
    <property type="project" value="InterPro"/>
</dbReference>
<dbReference type="EMBL" id="MLQL01000027">
    <property type="protein sequence ID" value="OQE16552.1"/>
    <property type="molecule type" value="Genomic_DNA"/>
</dbReference>
<dbReference type="CDD" id="cd01647">
    <property type="entry name" value="RT_LTR"/>
    <property type="match status" value="1"/>
</dbReference>
<evidence type="ECO:0000313" key="11">
    <source>
        <dbReference type="EMBL" id="OQE16552.1"/>
    </source>
</evidence>
<dbReference type="GO" id="GO:0008270">
    <property type="term" value="F:zinc ion binding"/>
    <property type="evidence" value="ECO:0007669"/>
    <property type="project" value="InterPro"/>
</dbReference>
<keyword evidence="7" id="KW-0695">RNA-directed DNA polymerase</keyword>
<name>A0A1V6SR88_9EURO</name>
<evidence type="ECO:0000256" key="5">
    <source>
        <dbReference type="ARBA" id="ARBA00022801"/>
    </source>
</evidence>
<dbReference type="PROSITE" id="PS50994">
    <property type="entry name" value="INTEGRASE"/>
    <property type="match status" value="1"/>
</dbReference>
<dbReference type="Gene3D" id="3.10.10.10">
    <property type="entry name" value="HIV Type 1 Reverse Transcriptase, subunit A, domain 1"/>
    <property type="match status" value="1"/>
</dbReference>
<keyword evidence="1" id="KW-0808">Transferase</keyword>
<feature type="compositionally biased region" description="Polar residues" evidence="8">
    <location>
        <begin position="362"/>
        <end position="378"/>
    </location>
</feature>
<keyword evidence="12" id="KW-1185">Reference proteome</keyword>
<keyword evidence="2" id="KW-0548">Nucleotidyltransferase</keyword>
<evidence type="ECO:0000259" key="10">
    <source>
        <dbReference type="PROSITE" id="PS50994"/>
    </source>
</evidence>
<dbReference type="PANTHER" id="PTHR37984:SF5">
    <property type="entry name" value="PROTEIN NYNRIN-LIKE"/>
    <property type="match status" value="1"/>
</dbReference>
<dbReference type="STRING" id="254877.A0A1V6SR88"/>
<evidence type="ECO:0000313" key="12">
    <source>
        <dbReference type="Proteomes" id="UP000191342"/>
    </source>
</evidence>
<dbReference type="Gene3D" id="3.30.420.10">
    <property type="entry name" value="Ribonuclease H-like superfamily/Ribonuclease H"/>
    <property type="match status" value="1"/>
</dbReference>
<dbReference type="GO" id="GO:0016787">
    <property type="term" value="F:hydrolase activity"/>
    <property type="evidence" value="ECO:0007669"/>
    <property type="project" value="UniProtKB-KW"/>
</dbReference>
<dbReference type="SUPFAM" id="SSF56672">
    <property type="entry name" value="DNA/RNA polymerases"/>
    <property type="match status" value="1"/>
</dbReference>
<dbReference type="Pfam" id="PF17921">
    <property type="entry name" value="Integrase_H2C2"/>
    <property type="match status" value="1"/>
</dbReference>
<dbReference type="SUPFAM" id="SSF57756">
    <property type="entry name" value="Retrovirus zinc finger-like domains"/>
    <property type="match status" value="1"/>
</dbReference>
<comment type="caution">
    <text evidence="11">The sequence shown here is derived from an EMBL/GenBank/DDBJ whole genome shotgun (WGS) entry which is preliminary data.</text>
</comment>
<feature type="compositionally biased region" description="Basic residues" evidence="8">
    <location>
        <begin position="333"/>
        <end position="351"/>
    </location>
</feature>
<dbReference type="InterPro" id="IPR001584">
    <property type="entry name" value="Integrase_cat-core"/>
</dbReference>
<feature type="domain" description="Reverse transcriptase" evidence="9">
    <location>
        <begin position="640"/>
        <end position="819"/>
    </location>
</feature>
<dbReference type="GO" id="GO:0003964">
    <property type="term" value="F:RNA-directed DNA polymerase activity"/>
    <property type="evidence" value="ECO:0007669"/>
    <property type="project" value="UniProtKB-KW"/>
</dbReference>
<feature type="compositionally biased region" description="Basic and acidic residues" evidence="8">
    <location>
        <begin position="301"/>
        <end position="310"/>
    </location>
</feature>
<feature type="domain" description="Integrase catalytic" evidence="10">
    <location>
        <begin position="1290"/>
        <end position="1453"/>
    </location>
</feature>
<dbReference type="GO" id="GO:0005634">
    <property type="term" value="C:nucleus"/>
    <property type="evidence" value="ECO:0007669"/>
    <property type="project" value="UniProtKB-ARBA"/>
</dbReference>
<dbReference type="FunFam" id="3.30.70.270:FF:000020">
    <property type="entry name" value="Transposon Tf2-6 polyprotein-like Protein"/>
    <property type="match status" value="1"/>
</dbReference>
<evidence type="ECO:0000256" key="8">
    <source>
        <dbReference type="SAM" id="MobiDB-lite"/>
    </source>
</evidence>
<keyword evidence="3" id="KW-0540">Nuclease</keyword>
<reference evidence="12" key="1">
    <citation type="journal article" date="2017" name="Nat. Microbiol.">
        <title>Global analysis of biosynthetic gene clusters reveals vast potential of secondary metabolite production in Penicillium species.</title>
        <authorList>
            <person name="Nielsen J.C."/>
            <person name="Grijseels S."/>
            <person name="Prigent S."/>
            <person name="Ji B."/>
            <person name="Dainat J."/>
            <person name="Nielsen K.F."/>
            <person name="Frisvad J.C."/>
            <person name="Workman M."/>
            <person name="Nielsen J."/>
        </authorList>
    </citation>
    <scope>NUCLEOTIDE SEQUENCE [LARGE SCALE GENOMIC DNA]</scope>
    <source>
        <strain evidence="12">IBT 14082</strain>
    </source>
</reference>
<evidence type="ECO:0000256" key="3">
    <source>
        <dbReference type="ARBA" id="ARBA00022722"/>
    </source>
</evidence>
<feature type="compositionally biased region" description="Polar residues" evidence="8">
    <location>
        <begin position="1"/>
        <end position="15"/>
    </location>
</feature>
<dbReference type="InterPro" id="IPR012337">
    <property type="entry name" value="RNaseH-like_sf"/>
</dbReference>
<proteinExistence type="predicted"/>
<dbReference type="SMART" id="SM00343">
    <property type="entry name" value="ZnF_C2HC"/>
    <property type="match status" value="1"/>
</dbReference>
<evidence type="ECO:0000256" key="4">
    <source>
        <dbReference type="ARBA" id="ARBA00022759"/>
    </source>
</evidence>
<evidence type="ECO:0008006" key="13">
    <source>
        <dbReference type="Google" id="ProtNLM"/>
    </source>
</evidence>
<sequence length="1486" mass="169751">MAPPTTRSSSRNNTEAPEHPTQIGSESGTLPQIEEQRETQIQEDSPEQRNESLEGNTRLVNETIRNLEAQAAEYEARAALQERLLAAQKLVAENEEKLRAYKKPTGRSRIDRGSSSESEQSQKGEIKRDVGKFEEDFGIKHREDWLNDLDALFKGAPKKYISGTQKILAATNYLCTTHKGKWVIHERKHPEDASNWEAFREWTKTLLRNSHNIVTDILIKFQEATMKPLQDPRNFETYLESLENHLPKQGEEQRAQTLFMKLWKPLRDVMITTSNGTLPTTRDEMSKLASTLYHVHFANQKRKEFHPQHQDKRRRGNHHDSTSDHPRTDTQRGRGRGQPRGRGQFRGRARGRGFSTYRGRSRNSANTTAPTEKGNGTASAPEGACFICQDKNHWANECPQQAQYPLIGTAVRLHVPITLWNGSETHADLDTGAECDVVSKEFAYKNGLLAAPFSSPSIKGVAPDRLRTHGVFWVLFTIRDSRGIEKTAKRACIGIDRDSRLEGSPILLSRTFINEFDVILRPSVDKWWFGVKSFELQNPHKFAKQSRNAAVIYALIKMPEEVWLPDENIGASKLDRDRIPPELEAYLDVFDHEKSGTLPRTKVSDHAIELEEGKAPPFGPIYPLSRTELRELWAYLVDNIKKGRIRPSKSPAGAPILFVPKKDGGLRLCVDYRGLNRVSVKNRYPLPLISEILDRLSGAKCFSKVDVKDAYYRIRLREGDEWKTAFRTRYGHFEYIVMPFGLSNAPATFQSYIHIALAGLVDVICVAYLDDILVFTKDRESHTTALRQIFERLRRAELYVKPSKCTFYQKEVEFLGFIVDGSGVKMDRSRIRVIQEWEEPKSYHDVQVFLGFCNFYRRFIQGYSHISLPLTSMMKGSKNGKKPGQVKLNDTESAAFRRLKQAFQSASLLYHFDPEKHIRLETDASNQGMGGVLSQPDDKGRWHPVAFWSRKFSGPELNYATPDQELFAIVHSFQHWRHYLDGSKYPIEVLSDHANLRTFMTQQKLNGRQARWCMFLTPFDFIIKHRLGKTNPADGLSRIPNSERAIVGEELTTPIHERIVGDQPPDLKEAEEGTALNIQRILEAKDLDADHEYDSDEHNSEFQPGFGQRTPQGNPGSSAPIETIVKRARTDADNWSEWRELCDELDIPFDFTDTESAVIQSISTDTIDILDQVGKLQLDDPETNRRKGDVSFSKPGSKGWSVDASGLLRYRGRLYVPKKQGLRIKLMQMHHDDPTAGHFGRARTEELLRRKYHWVNLQADVQKHVKSCAICQTAQTPRHRPFGKLESLPIPPRPFAELSMDFITGLPQSIWKGKIVDAILVIVDRFSKWCLFSPVSTTMDASELAELFYHNVELRFGPPNGIVSDRGSVFTSRFWSKLCYMSQVKLRYSTAFHPQTDGQTERMNQTLEHYLRCFIDEQQKMWPTLLRIAEFACNNAVNATIGMSPFQALLGYNPNFQIRAEDGSVKREAPAALSRIEKLSELREKL</sequence>
<feature type="compositionally biased region" description="Basic and acidic residues" evidence="8">
    <location>
        <begin position="318"/>
        <end position="332"/>
    </location>
</feature>
<feature type="region of interest" description="Disordered" evidence="8">
    <location>
        <begin position="1"/>
        <end position="59"/>
    </location>
</feature>
<dbReference type="PANTHER" id="PTHR37984">
    <property type="entry name" value="PROTEIN CBG26694"/>
    <property type="match status" value="1"/>
</dbReference>
<evidence type="ECO:0000259" key="9">
    <source>
        <dbReference type="PROSITE" id="PS50878"/>
    </source>
</evidence>
<dbReference type="InterPro" id="IPR000477">
    <property type="entry name" value="RT_dom"/>
</dbReference>
<dbReference type="InterPro" id="IPR001878">
    <property type="entry name" value="Znf_CCHC"/>
</dbReference>
<keyword evidence="5" id="KW-0378">Hydrolase</keyword>
<dbReference type="Gene3D" id="1.10.340.70">
    <property type="match status" value="1"/>
</dbReference>
<dbReference type="SUPFAM" id="SSF53098">
    <property type="entry name" value="Ribonuclease H-like"/>
    <property type="match status" value="1"/>
</dbReference>
<dbReference type="CDD" id="cd09274">
    <property type="entry name" value="RNase_HI_RT_Ty3"/>
    <property type="match status" value="1"/>
</dbReference>
<evidence type="ECO:0000256" key="6">
    <source>
        <dbReference type="ARBA" id="ARBA00022884"/>
    </source>
</evidence>
<dbReference type="FunFam" id="1.10.340.70:FF:000001">
    <property type="entry name" value="Retrovirus-related Pol polyprotein from transposon gypsy-like Protein"/>
    <property type="match status" value="1"/>
</dbReference>
<dbReference type="InterPro" id="IPR050951">
    <property type="entry name" value="Retrovirus_Pol_polyprotein"/>
</dbReference>